<feature type="transmembrane region" description="Helical" evidence="2">
    <location>
        <begin position="14"/>
        <end position="34"/>
    </location>
</feature>
<dbReference type="PANTHER" id="PTHR30469">
    <property type="entry name" value="MULTIDRUG RESISTANCE PROTEIN MDTA"/>
    <property type="match status" value="1"/>
</dbReference>
<keyword evidence="2" id="KW-1133">Transmembrane helix</keyword>
<dbReference type="Gene3D" id="2.40.30.170">
    <property type="match status" value="1"/>
</dbReference>
<comment type="similarity">
    <text evidence="1">Belongs to the membrane fusion protein (MFP) (TC 8.A.1) family.</text>
</comment>
<keyword evidence="4" id="KW-1185">Reference proteome</keyword>
<evidence type="ECO:0000313" key="4">
    <source>
        <dbReference type="Proteomes" id="UP000427769"/>
    </source>
</evidence>
<evidence type="ECO:0000256" key="1">
    <source>
        <dbReference type="ARBA" id="ARBA00009477"/>
    </source>
</evidence>
<dbReference type="InterPro" id="IPR006143">
    <property type="entry name" value="RND_pump_MFP"/>
</dbReference>
<protein>
    <submittedName>
        <fullName evidence="3">RND superfamily efflux pump MFP component</fullName>
    </submittedName>
</protein>
<evidence type="ECO:0000256" key="2">
    <source>
        <dbReference type="SAM" id="Phobius"/>
    </source>
</evidence>
<evidence type="ECO:0000313" key="3">
    <source>
        <dbReference type="EMBL" id="BBO75734.1"/>
    </source>
</evidence>
<name>A0A5K7ZBB2_9BACT</name>
<dbReference type="Gene3D" id="2.40.50.100">
    <property type="match status" value="1"/>
</dbReference>
<dbReference type="Proteomes" id="UP000427769">
    <property type="component" value="Chromosome"/>
</dbReference>
<gene>
    <name evidence="3" type="ORF">DSCW_31510</name>
</gene>
<dbReference type="Gene3D" id="1.10.287.470">
    <property type="entry name" value="Helix hairpin bin"/>
    <property type="match status" value="1"/>
</dbReference>
<dbReference type="GO" id="GO:0015562">
    <property type="term" value="F:efflux transmembrane transporter activity"/>
    <property type="evidence" value="ECO:0007669"/>
    <property type="project" value="TreeGrafter"/>
</dbReference>
<accession>A0A5K7ZBB2</accession>
<dbReference type="EMBL" id="AP021875">
    <property type="protein sequence ID" value="BBO75734.1"/>
    <property type="molecule type" value="Genomic_DNA"/>
</dbReference>
<dbReference type="GO" id="GO:1990281">
    <property type="term" value="C:efflux pump complex"/>
    <property type="evidence" value="ECO:0007669"/>
    <property type="project" value="TreeGrafter"/>
</dbReference>
<dbReference type="NCBIfam" id="TIGR01730">
    <property type="entry name" value="RND_mfp"/>
    <property type="match status" value="1"/>
</dbReference>
<keyword evidence="2" id="KW-0812">Transmembrane</keyword>
<keyword evidence="2" id="KW-0472">Membrane</keyword>
<dbReference type="PANTHER" id="PTHR30469:SF12">
    <property type="entry name" value="MULTIDRUG RESISTANCE PROTEIN MDTA"/>
    <property type="match status" value="1"/>
</dbReference>
<dbReference type="SUPFAM" id="SSF111369">
    <property type="entry name" value="HlyD-like secretion proteins"/>
    <property type="match status" value="1"/>
</dbReference>
<dbReference type="RefSeq" id="WP_170302322.1">
    <property type="nucleotide sequence ID" value="NZ_AP021875.1"/>
</dbReference>
<organism evidence="3 4">
    <name type="scientific">Desulfosarcina widdelii</name>
    <dbReference type="NCBI Taxonomy" id="947919"/>
    <lineage>
        <taxon>Bacteria</taxon>
        <taxon>Pseudomonadati</taxon>
        <taxon>Thermodesulfobacteriota</taxon>
        <taxon>Desulfobacteria</taxon>
        <taxon>Desulfobacterales</taxon>
        <taxon>Desulfosarcinaceae</taxon>
        <taxon>Desulfosarcina</taxon>
    </lineage>
</organism>
<sequence length="402" mass="42259">MSDNHPEPTFWGKVIRILIPLLLIAAGAAAFAHFKATAPVMQKAKPERKVAVVDVQTARLADTRAVVSAMGTVVAAREVTLKAQVSGTVLSVAAAYVPGGSIAKGAELLSLDPVDYEVAVQKAQSALATAKAALAIEQGSQNIAREELALMSALSSEGVSETDLALRKPQLAQAQADVTSAEADLRQAMLDLNRTVVRAPFNAMVVERNVNVGTYAGAQDSLATLVGTDEFWIEAVVSLDQLALIDLHYPGGCPVTIKSQVGTGTWTGYVVQVAGKLSESSRMATVIVSVKNPLGAIEKPSPIHLMIDDYVNVEITGRELANVIELPRAVMQDGKRVWVYDNGALDIRKVTLAWKSTAAVYLDSGVKAGEKVVTSALATPVQGMALKVADAQPAAATDAEGR</sequence>
<proteinExistence type="inferred from homology"/>
<dbReference type="KEGG" id="dwd:DSCW_31510"/>
<dbReference type="Gene3D" id="2.40.420.20">
    <property type="match status" value="1"/>
</dbReference>
<reference evidence="3 4" key="1">
    <citation type="submission" date="2019-11" db="EMBL/GenBank/DDBJ databases">
        <title>Comparative genomics of hydrocarbon-degrading Desulfosarcina strains.</title>
        <authorList>
            <person name="Watanabe M."/>
            <person name="Kojima H."/>
            <person name="Fukui M."/>
        </authorList>
    </citation>
    <scope>NUCLEOTIDE SEQUENCE [LARGE SCALE GENOMIC DNA]</scope>
    <source>
        <strain evidence="3 4">PP31</strain>
    </source>
</reference>
<dbReference type="AlphaFoldDB" id="A0A5K7ZBB2"/>